<dbReference type="EnsemblMetazoa" id="GMOY001042-RA">
    <property type="protein sequence ID" value="GMOY001042-PA"/>
    <property type="gene ID" value="GMOY001042"/>
</dbReference>
<dbReference type="EMBL" id="CCAG010003044">
    <property type="status" value="NOT_ANNOTATED_CDS"/>
    <property type="molecule type" value="Genomic_DNA"/>
</dbReference>
<dbReference type="VEuPathDB" id="VectorBase:GMOY001042"/>
<reference evidence="2" key="1">
    <citation type="submission" date="2020-05" db="UniProtKB">
        <authorList>
            <consortium name="EnsemblMetazoa"/>
        </authorList>
    </citation>
    <scope>IDENTIFICATION</scope>
    <source>
        <strain evidence="2">Yale</strain>
    </source>
</reference>
<dbReference type="PANTHER" id="PTHR11675">
    <property type="entry name" value="N-ACETYLGALACTOSAMINYLTRANSFERASE"/>
    <property type="match status" value="1"/>
</dbReference>
<dbReference type="GO" id="GO:0006493">
    <property type="term" value="P:protein O-linked glycosylation"/>
    <property type="evidence" value="ECO:0007669"/>
    <property type="project" value="TreeGrafter"/>
</dbReference>
<dbReference type="Gene3D" id="3.90.550.10">
    <property type="entry name" value="Spore Coat Polysaccharide Biosynthesis Protein SpsA, Chain A"/>
    <property type="match status" value="1"/>
</dbReference>
<proteinExistence type="predicted"/>
<dbReference type="PANTHER" id="PTHR11675:SF131">
    <property type="entry name" value="POLYPEPTIDE N-ACETYLGALACTOSAMINYLTRANSFERASE 9-RELATED"/>
    <property type="match status" value="1"/>
</dbReference>
<dbReference type="InterPro" id="IPR029044">
    <property type="entry name" value="Nucleotide-diphossugar_trans"/>
</dbReference>
<dbReference type="STRING" id="37546.A0A1B0FBW0"/>
<sequence>VGWLEPLLDRIARNSTTVVCPVIDVIDDTTLEYHYHDSGGVNVGGFDWSLQFNWHAVPEREKKRHKVFDCLRVGAIETTQET</sequence>
<name>A0A1B0FBW0_GLOMM</name>
<evidence type="ECO:0000256" key="1">
    <source>
        <dbReference type="ARBA" id="ARBA00023157"/>
    </source>
</evidence>
<dbReference type="GO" id="GO:0005794">
    <property type="term" value="C:Golgi apparatus"/>
    <property type="evidence" value="ECO:0007669"/>
    <property type="project" value="TreeGrafter"/>
</dbReference>
<dbReference type="GO" id="GO:0004653">
    <property type="term" value="F:polypeptide N-acetylgalactosaminyltransferase activity"/>
    <property type="evidence" value="ECO:0007669"/>
    <property type="project" value="TreeGrafter"/>
</dbReference>
<evidence type="ECO:0000313" key="3">
    <source>
        <dbReference type="Proteomes" id="UP000092444"/>
    </source>
</evidence>
<evidence type="ECO:0000313" key="2">
    <source>
        <dbReference type="EnsemblMetazoa" id="GMOY001042-PA"/>
    </source>
</evidence>
<dbReference type="AlphaFoldDB" id="A0A1B0FBW0"/>
<keyword evidence="1" id="KW-1015">Disulfide bond</keyword>
<dbReference type="Proteomes" id="UP000092444">
    <property type="component" value="Unassembled WGS sequence"/>
</dbReference>
<keyword evidence="3" id="KW-1185">Reference proteome</keyword>
<accession>A0A1B0FBW0</accession>
<organism evidence="2 3">
    <name type="scientific">Glossina morsitans morsitans</name>
    <name type="common">Savannah tsetse fly</name>
    <dbReference type="NCBI Taxonomy" id="37546"/>
    <lineage>
        <taxon>Eukaryota</taxon>
        <taxon>Metazoa</taxon>
        <taxon>Ecdysozoa</taxon>
        <taxon>Arthropoda</taxon>
        <taxon>Hexapoda</taxon>
        <taxon>Insecta</taxon>
        <taxon>Pterygota</taxon>
        <taxon>Neoptera</taxon>
        <taxon>Endopterygota</taxon>
        <taxon>Diptera</taxon>
        <taxon>Brachycera</taxon>
        <taxon>Muscomorpha</taxon>
        <taxon>Hippoboscoidea</taxon>
        <taxon>Glossinidae</taxon>
        <taxon>Glossina</taxon>
    </lineage>
</organism>
<protein>
    <submittedName>
        <fullName evidence="2">Uncharacterized protein</fullName>
    </submittedName>
</protein>